<reference evidence="3" key="1">
    <citation type="submission" date="2022-11" db="UniProtKB">
        <authorList>
            <consortium name="WormBaseParasite"/>
        </authorList>
    </citation>
    <scope>IDENTIFICATION</scope>
</reference>
<evidence type="ECO:0000313" key="3">
    <source>
        <dbReference type="WBParaSite" id="PSU_v2.g6686.t1"/>
    </source>
</evidence>
<feature type="transmembrane region" description="Helical" evidence="1">
    <location>
        <begin position="7"/>
        <end position="27"/>
    </location>
</feature>
<dbReference type="WBParaSite" id="PSU_v2.g6686.t1">
    <property type="protein sequence ID" value="PSU_v2.g6686.t1"/>
    <property type="gene ID" value="PSU_v2.g6686"/>
</dbReference>
<evidence type="ECO:0000256" key="1">
    <source>
        <dbReference type="SAM" id="Phobius"/>
    </source>
</evidence>
<sequence length="135" mass="15335">MRLAHRITYVWFCLVTSIVLLVIYLDGGLGNEAVVIFIIPLIFNIVAGAIIFIKYLSHLDMFLRNGPILKPLSGIKALYLGSMVISKTVFEVLLCLKLRGVEIETLYIFIPLWVLLVLTMIYLLSDVVVTHFKEH</sequence>
<keyword evidence="1" id="KW-0472">Membrane</keyword>
<keyword evidence="2" id="KW-1185">Reference proteome</keyword>
<organism evidence="2 3">
    <name type="scientific">Panagrolaimus superbus</name>
    <dbReference type="NCBI Taxonomy" id="310955"/>
    <lineage>
        <taxon>Eukaryota</taxon>
        <taxon>Metazoa</taxon>
        <taxon>Ecdysozoa</taxon>
        <taxon>Nematoda</taxon>
        <taxon>Chromadorea</taxon>
        <taxon>Rhabditida</taxon>
        <taxon>Tylenchina</taxon>
        <taxon>Panagrolaimomorpha</taxon>
        <taxon>Panagrolaimoidea</taxon>
        <taxon>Panagrolaimidae</taxon>
        <taxon>Panagrolaimus</taxon>
    </lineage>
</organism>
<proteinExistence type="predicted"/>
<name>A0A914Z473_9BILA</name>
<keyword evidence="1" id="KW-0812">Transmembrane</keyword>
<feature type="transmembrane region" description="Helical" evidence="1">
    <location>
        <begin position="33"/>
        <end position="56"/>
    </location>
</feature>
<dbReference type="AlphaFoldDB" id="A0A914Z473"/>
<accession>A0A914Z473</accession>
<dbReference type="Proteomes" id="UP000887577">
    <property type="component" value="Unplaced"/>
</dbReference>
<feature type="transmembrane region" description="Helical" evidence="1">
    <location>
        <begin position="106"/>
        <end position="129"/>
    </location>
</feature>
<keyword evidence="1" id="KW-1133">Transmembrane helix</keyword>
<evidence type="ECO:0000313" key="2">
    <source>
        <dbReference type="Proteomes" id="UP000887577"/>
    </source>
</evidence>
<protein>
    <submittedName>
        <fullName evidence="3">Uncharacterized protein</fullName>
    </submittedName>
</protein>